<evidence type="ECO:0000313" key="2">
    <source>
        <dbReference type="Proteomes" id="UP000474967"/>
    </source>
</evidence>
<dbReference type="InterPro" id="IPR029032">
    <property type="entry name" value="AhpD-like"/>
</dbReference>
<dbReference type="Proteomes" id="UP000474967">
    <property type="component" value="Unassembled WGS sequence"/>
</dbReference>
<comment type="caution">
    <text evidence="1">The sequence shown here is derived from an EMBL/GenBank/DDBJ whole genome shotgun (WGS) entry which is preliminary data.</text>
</comment>
<keyword evidence="1" id="KW-0560">Oxidoreductase</keyword>
<dbReference type="EMBL" id="JAAGWY010000003">
    <property type="protein sequence ID" value="NEN07253.1"/>
    <property type="molecule type" value="Genomic_DNA"/>
</dbReference>
<accession>A0A6L9Y0R9</accession>
<dbReference type="PANTHER" id="PTHR35446:SF2">
    <property type="entry name" value="CARBOXYMUCONOLACTONE DECARBOXYLASE-LIKE DOMAIN-CONTAINING PROTEIN"/>
    <property type="match status" value="1"/>
</dbReference>
<dbReference type="NCBIfam" id="TIGR01926">
    <property type="entry name" value="peroxid_rel"/>
    <property type="match status" value="1"/>
</dbReference>
<protein>
    <submittedName>
        <fullName evidence="1">Peroxidase-related enzyme</fullName>
    </submittedName>
</protein>
<keyword evidence="2" id="KW-1185">Reference proteome</keyword>
<name>A0A6L9Y0R9_9MICO</name>
<sequence>MSIIAVAREDEVTDRVAEFYAGDIREQGYVASHTKVLTVNPEAFAAWKDLMRAIAGPMDKRRFELVTLAAALGTRSVHCRLAHGRKSLAYIEEDELERIARDYHDAGLPEQEVAIMEFAEKVSRASDTMTEADSERLRDLGLSDREIVDVALAAAARNYYSRAIQALAVEVDDFPELSDSLKDALLAPL</sequence>
<dbReference type="Gene3D" id="1.20.1290.10">
    <property type="entry name" value="AhpD-like"/>
    <property type="match status" value="1"/>
</dbReference>
<dbReference type="GO" id="GO:0004601">
    <property type="term" value="F:peroxidase activity"/>
    <property type="evidence" value="ECO:0007669"/>
    <property type="project" value="UniProtKB-KW"/>
</dbReference>
<organism evidence="1 2">
    <name type="scientific">Leifsonia tongyongensis</name>
    <dbReference type="NCBI Taxonomy" id="1268043"/>
    <lineage>
        <taxon>Bacteria</taxon>
        <taxon>Bacillati</taxon>
        <taxon>Actinomycetota</taxon>
        <taxon>Actinomycetes</taxon>
        <taxon>Micrococcales</taxon>
        <taxon>Microbacteriaceae</taxon>
        <taxon>Leifsonia</taxon>
    </lineage>
</organism>
<dbReference type="PANTHER" id="PTHR35446">
    <property type="entry name" value="SI:CH211-175M2.5"/>
    <property type="match status" value="1"/>
</dbReference>
<gene>
    <name evidence="1" type="ORF">G3T36_15430</name>
</gene>
<evidence type="ECO:0000313" key="1">
    <source>
        <dbReference type="EMBL" id="NEN07253.1"/>
    </source>
</evidence>
<keyword evidence="1" id="KW-0575">Peroxidase</keyword>
<dbReference type="SUPFAM" id="SSF69118">
    <property type="entry name" value="AhpD-like"/>
    <property type="match status" value="1"/>
</dbReference>
<dbReference type="AlphaFoldDB" id="A0A6L9Y0R9"/>
<dbReference type="InterPro" id="IPR010195">
    <property type="entry name" value="Uncharacterised_peroxidase-rel"/>
</dbReference>
<proteinExistence type="predicted"/>
<dbReference type="RefSeq" id="WP_163290689.1">
    <property type="nucleotide sequence ID" value="NZ_JAAGWY010000003.1"/>
</dbReference>
<reference evidence="1 2" key="1">
    <citation type="journal article" date="2014" name="J. Microbiol.">
        <title>Diaminobutyricibacter tongyongensis gen. nov., sp. nov. and Homoserinibacter gongjuensis gen. nov., sp. nov. belong to the family Microbacteriaceae.</title>
        <authorList>
            <person name="Kim S.J."/>
            <person name="Ahn J.H."/>
            <person name="Weon H.Y."/>
            <person name="Hamada M."/>
            <person name="Suzuki K."/>
            <person name="Kwon S.W."/>
        </authorList>
    </citation>
    <scope>NUCLEOTIDE SEQUENCE [LARGE SCALE GENOMIC DNA]</scope>
    <source>
        <strain evidence="1 2">NBRC 108724</strain>
    </source>
</reference>